<feature type="domain" description="SGNH" evidence="2">
    <location>
        <begin position="394"/>
        <end position="651"/>
    </location>
</feature>
<dbReference type="Pfam" id="PF19040">
    <property type="entry name" value="SGNH"/>
    <property type="match status" value="1"/>
</dbReference>
<keyword evidence="3" id="KW-0012">Acyltransferase</keyword>
<dbReference type="InterPro" id="IPR002656">
    <property type="entry name" value="Acyl_transf_3_dom"/>
</dbReference>
<dbReference type="GO" id="GO:0016020">
    <property type="term" value="C:membrane"/>
    <property type="evidence" value="ECO:0007669"/>
    <property type="project" value="TreeGrafter"/>
</dbReference>
<dbReference type="GO" id="GO:0016747">
    <property type="term" value="F:acyltransferase activity, transferring groups other than amino-acyl groups"/>
    <property type="evidence" value="ECO:0007669"/>
    <property type="project" value="InterPro"/>
</dbReference>
<reference evidence="3 4" key="1">
    <citation type="journal article" date="2005" name="Nucleic Acids Res.">
        <title>Genomic blueprint of Hahella chejuensis, a marine microbe producing an algicidal agent.</title>
        <authorList>
            <person name="Jeong H."/>
            <person name="Yim J.H."/>
            <person name="Lee C."/>
            <person name="Choi S.-H."/>
            <person name="Park Y.K."/>
            <person name="Yoon S.H."/>
            <person name="Hur C.-G."/>
            <person name="Kang H.-Y."/>
            <person name="Kim D."/>
            <person name="Lee H.H."/>
            <person name="Park K.H."/>
            <person name="Park S.-H."/>
            <person name="Park H.-S."/>
            <person name="Lee H.K."/>
            <person name="Oh T.K."/>
            <person name="Kim J.F."/>
        </authorList>
    </citation>
    <scope>NUCLEOTIDE SEQUENCE [LARGE SCALE GENOMIC DNA]</scope>
    <source>
        <strain evidence="3 4">KCTC 2396</strain>
    </source>
</reference>
<organism evidence="3 4">
    <name type="scientific">Hahella chejuensis (strain KCTC 2396)</name>
    <dbReference type="NCBI Taxonomy" id="349521"/>
    <lineage>
        <taxon>Bacteria</taxon>
        <taxon>Pseudomonadati</taxon>
        <taxon>Pseudomonadota</taxon>
        <taxon>Gammaproteobacteria</taxon>
        <taxon>Oceanospirillales</taxon>
        <taxon>Hahellaceae</taxon>
        <taxon>Hahella</taxon>
    </lineage>
</organism>
<name>Q2SIK7_HAHCH</name>
<gene>
    <name evidence="3" type="ordered locus">HCH_02732</name>
</gene>
<keyword evidence="3" id="KW-0808">Transferase</keyword>
<dbReference type="PANTHER" id="PTHR23028">
    <property type="entry name" value="ACETYLTRANSFERASE"/>
    <property type="match status" value="1"/>
</dbReference>
<dbReference type="InterPro" id="IPR043968">
    <property type="entry name" value="SGNH"/>
</dbReference>
<dbReference type="InterPro" id="IPR050879">
    <property type="entry name" value="Acyltransferase_3"/>
</dbReference>
<evidence type="ECO:0000259" key="1">
    <source>
        <dbReference type="Pfam" id="PF01757"/>
    </source>
</evidence>
<evidence type="ECO:0000313" key="3">
    <source>
        <dbReference type="EMBL" id="ABC29517.1"/>
    </source>
</evidence>
<dbReference type="AlphaFoldDB" id="Q2SIK7"/>
<dbReference type="eggNOG" id="COG1835">
    <property type="taxonomic scope" value="Bacteria"/>
</dbReference>
<dbReference type="HOGENOM" id="CLU_005679_10_4_6"/>
<accession>Q2SIK7</accession>
<dbReference type="Proteomes" id="UP000000238">
    <property type="component" value="Chromosome"/>
</dbReference>
<evidence type="ECO:0000313" key="4">
    <source>
        <dbReference type="Proteomes" id="UP000000238"/>
    </source>
</evidence>
<dbReference type="KEGG" id="hch:HCH_02732"/>
<dbReference type="EMBL" id="CP000155">
    <property type="protein sequence ID" value="ABC29517.1"/>
    <property type="molecule type" value="Genomic_DNA"/>
</dbReference>
<dbReference type="RefSeq" id="WP_011396586.1">
    <property type="nucleotide sequence ID" value="NC_007645.1"/>
</dbReference>
<proteinExistence type="predicted"/>
<feature type="domain" description="Acyltransferase 3" evidence="1">
    <location>
        <begin position="7"/>
        <end position="325"/>
    </location>
</feature>
<dbReference type="PANTHER" id="PTHR23028:SF53">
    <property type="entry name" value="ACYL_TRANSF_3 DOMAIN-CONTAINING PROTEIN"/>
    <property type="match status" value="1"/>
</dbReference>
<dbReference type="STRING" id="349521.HCH_02732"/>
<dbReference type="Pfam" id="PF01757">
    <property type="entry name" value="Acyl_transf_3"/>
    <property type="match status" value="1"/>
</dbReference>
<keyword evidence="4" id="KW-1185">Reference proteome</keyword>
<dbReference type="GO" id="GO:0009103">
    <property type="term" value="P:lipopolysaccharide biosynthetic process"/>
    <property type="evidence" value="ECO:0007669"/>
    <property type="project" value="TreeGrafter"/>
</dbReference>
<sequence>MLRYRPDIDGLRALAVVPVILFHSSVQGFSGGYVGVDIFFVISGFLITSIIYAEMEKGEFSILTFYERRVRRIFPALFTVIALTLLAGYLILLPNEYENLGKNALSATLFSSNLYLMTEIGYFAAPAETNALLHTWSLAVEEQFYIFFPPFLMAICSLGRRKILTLLAAISLCSLVLSVYLTKSHPESSFFFTPIRIWELMIGAILVFIPRANFSRLIANALSLTGFSLIAFSIFAYTPATPFPGYAALAPCIGTALIIYAGQYKDVYVSNLLSLSPINFIGKLSYSLYLFHWPVIVFLKLYVMTPITHFHFGIYFITTFALSYLNWKYIETPFRKKTILGNRKNILISSVMTLCLFSAISFITIASQGLPFRINENISFIAEAANDKPNLSECLKDEKAFGPYSHQCSLGGDNNKQTSVLMWGDSHGEALMPALDKALTKLSLKGEFVGRGGCIPLLDAYQAAEGFSECPQINDAIFNYISEMPHLKTVILASRWSLYANGLRYEHEHGSPVYLRTSDTIQTSLELNKVIFKESFLKTLSQLKELGLTVYVVEQVPEVGFDVPEHMARSKLLNQNVNIEPNVNEYNERQKLVREIFKEAEDSNLARLISVQSVFCSETNCAIAKDEKPIYRDGNHITRTMSEEIAHIFIQPLSILERIN</sequence>
<protein>
    <submittedName>
        <fullName evidence="3">Predicted acyltransferase</fullName>
    </submittedName>
</protein>
<evidence type="ECO:0000259" key="2">
    <source>
        <dbReference type="Pfam" id="PF19040"/>
    </source>
</evidence>
<dbReference type="OrthoDB" id="9767863at2"/>